<dbReference type="PANTHER" id="PTHR30538">
    <property type="entry name" value="LYSINE 2,3-AMINOMUTASE-RELATED"/>
    <property type="match status" value="1"/>
</dbReference>
<evidence type="ECO:0000313" key="9">
    <source>
        <dbReference type="EMBL" id="KKS84933.1"/>
    </source>
</evidence>
<dbReference type="InterPro" id="IPR003739">
    <property type="entry name" value="Lys_aminomutase/Glu_NH3_mut"/>
</dbReference>
<dbReference type="SUPFAM" id="SSF102114">
    <property type="entry name" value="Radical SAM enzymes"/>
    <property type="match status" value="1"/>
</dbReference>
<keyword evidence="6" id="KW-0408">Iron</keyword>
<evidence type="ECO:0000256" key="7">
    <source>
        <dbReference type="ARBA" id="ARBA00023014"/>
    </source>
</evidence>
<dbReference type="InterPro" id="IPR013785">
    <property type="entry name" value="Aldolase_TIM"/>
</dbReference>
<keyword evidence="8" id="KW-0413">Isomerase</keyword>
<evidence type="ECO:0000256" key="4">
    <source>
        <dbReference type="ARBA" id="ARBA00022723"/>
    </source>
</evidence>
<evidence type="ECO:0000256" key="5">
    <source>
        <dbReference type="ARBA" id="ARBA00022898"/>
    </source>
</evidence>
<evidence type="ECO:0000256" key="8">
    <source>
        <dbReference type="ARBA" id="ARBA00023235"/>
    </source>
</evidence>
<accession>A0A0G1FDJ6</accession>
<protein>
    <submittedName>
        <fullName evidence="9">L-lysine 2,3-aminomutase</fullName>
    </submittedName>
</protein>
<comment type="caution">
    <text evidence="9">The sequence shown here is derived from an EMBL/GenBank/DDBJ whole genome shotgun (WGS) entry which is preliminary data.</text>
</comment>
<sequence>MVVTEVSPPQNLPESRIENGQIWPRGAIAATEHGTLIEHFGKYLGELIMDTGGPYGPIGVQYVINPLIRFVHIPGGVRDPLHESEHEVTPGLVYNYQGGVNPDGTYQYGRGLATITTYCAAYCSFCTRGDVVGKARGKYLVDDDRPRTLATKNQLTFAEVDQIFEFYRTEPWIDEIIISGGDFMLAQQELFEYVVNGLVRLQDETKYNPYLQKIVPALSIIRIGTRLPLQNPNLVEDERIEMLKPLHNLNLMFHGNNSAELTQKALSAIDKFRDIRGVTLYSQSVLLRGVNALLKPGYEQNIHEQELEYEVRQGPDGNKYRVPVTDHSIDETATVQTLMNMYHALKVNGIVPYYLFQNDAVQWAQLLTVPPPQAIRLTNRILSRLSGLANKAEFVFDNGNGKVHAKMLDPDAAGYTDWRGNFVPWGELITE</sequence>
<dbReference type="InterPro" id="IPR058240">
    <property type="entry name" value="rSAM_sf"/>
</dbReference>
<dbReference type="EMBL" id="LCFB01000012">
    <property type="protein sequence ID" value="KKS84933.1"/>
    <property type="molecule type" value="Genomic_DNA"/>
</dbReference>
<dbReference type="PATRIC" id="fig|1618436.3.peg.661"/>
<keyword evidence="7" id="KW-0411">Iron-sulfur</keyword>
<dbReference type="SFLD" id="SFLDS00029">
    <property type="entry name" value="Radical_SAM"/>
    <property type="match status" value="1"/>
</dbReference>
<comment type="cofactor">
    <cofactor evidence="1">
        <name>pyridoxal 5'-phosphate</name>
        <dbReference type="ChEBI" id="CHEBI:597326"/>
    </cofactor>
</comment>
<keyword evidence="2" id="KW-0004">4Fe-4S</keyword>
<dbReference type="AlphaFoldDB" id="A0A0G1FDJ6"/>
<evidence type="ECO:0000256" key="6">
    <source>
        <dbReference type="ARBA" id="ARBA00023004"/>
    </source>
</evidence>
<evidence type="ECO:0000256" key="3">
    <source>
        <dbReference type="ARBA" id="ARBA00022691"/>
    </source>
</evidence>
<dbReference type="GO" id="GO:0003824">
    <property type="term" value="F:catalytic activity"/>
    <property type="evidence" value="ECO:0007669"/>
    <property type="project" value="InterPro"/>
</dbReference>
<gene>
    <name evidence="9" type="ORF">UV59_C0012G0026</name>
</gene>
<organism evidence="9 10">
    <name type="scientific">Candidatus Gottesmanbacteria bacterium GW2011_GWA1_43_11</name>
    <dbReference type="NCBI Taxonomy" id="1618436"/>
    <lineage>
        <taxon>Bacteria</taxon>
        <taxon>Candidatus Gottesmaniibacteriota</taxon>
    </lineage>
</organism>
<keyword evidence="3" id="KW-0949">S-adenosyl-L-methionine</keyword>
<evidence type="ECO:0000313" key="10">
    <source>
        <dbReference type="Proteomes" id="UP000034543"/>
    </source>
</evidence>
<dbReference type="Proteomes" id="UP000034543">
    <property type="component" value="Unassembled WGS sequence"/>
</dbReference>
<dbReference type="STRING" id="1618436.UV59_C0012G0026"/>
<keyword evidence="5" id="KW-0663">Pyridoxal phosphate</keyword>
<reference evidence="9 10" key="1">
    <citation type="journal article" date="2015" name="Nature">
        <title>rRNA introns, odd ribosomes, and small enigmatic genomes across a large radiation of phyla.</title>
        <authorList>
            <person name="Brown C.T."/>
            <person name="Hug L.A."/>
            <person name="Thomas B.C."/>
            <person name="Sharon I."/>
            <person name="Castelle C.J."/>
            <person name="Singh A."/>
            <person name="Wilkins M.J."/>
            <person name="Williams K.H."/>
            <person name="Banfield J.F."/>
        </authorList>
    </citation>
    <scope>NUCLEOTIDE SEQUENCE [LARGE SCALE GENOMIC DNA]</scope>
</reference>
<dbReference type="InterPro" id="IPR007197">
    <property type="entry name" value="rSAM"/>
</dbReference>
<dbReference type="GO" id="GO:0046872">
    <property type="term" value="F:metal ion binding"/>
    <property type="evidence" value="ECO:0007669"/>
    <property type="project" value="UniProtKB-KW"/>
</dbReference>
<keyword evidence="4" id="KW-0479">Metal-binding</keyword>
<name>A0A0G1FDJ6_9BACT</name>
<evidence type="ECO:0000256" key="1">
    <source>
        <dbReference type="ARBA" id="ARBA00001933"/>
    </source>
</evidence>
<dbReference type="PANTHER" id="PTHR30538:SF1">
    <property type="entry name" value="L-LYSINE 2,3-AMINOMUTASE"/>
    <property type="match status" value="1"/>
</dbReference>
<dbReference type="GO" id="GO:0051539">
    <property type="term" value="F:4 iron, 4 sulfur cluster binding"/>
    <property type="evidence" value="ECO:0007669"/>
    <property type="project" value="UniProtKB-KW"/>
</dbReference>
<dbReference type="Gene3D" id="3.20.20.70">
    <property type="entry name" value="Aldolase class I"/>
    <property type="match status" value="1"/>
</dbReference>
<proteinExistence type="predicted"/>
<evidence type="ECO:0000256" key="2">
    <source>
        <dbReference type="ARBA" id="ARBA00022485"/>
    </source>
</evidence>